<name>A0ABN8F3G4_9BACT</name>
<protein>
    <submittedName>
        <fullName evidence="2">Aldose sugar dehydrogenase YliI</fullName>
        <ecNumber evidence="2">1.1.5.-</ecNumber>
    </submittedName>
</protein>
<dbReference type="PANTHER" id="PTHR19328:SF75">
    <property type="entry name" value="ALDOSE SUGAR DEHYDROGENASE YLII"/>
    <property type="match status" value="1"/>
</dbReference>
<dbReference type="InterPro" id="IPR011041">
    <property type="entry name" value="Quinoprot_gluc/sorb_DH_b-prop"/>
</dbReference>
<keyword evidence="3" id="KW-1185">Reference proteome</keyword>
<sequence length="410" mass="47075">MLRRPKTILILFLICCSILAYKYRTKLARKKLEWSWQLGREISQEIQSPTSDIKIIEAFPNLVFNEPMSIKFLDDSSNTVLVAERSGKIKCFPKKSTQNTSKTILDISNKVATKFEKGLLDFVVQPTKDSSQFIYLLYTFTEKKEPFVRVSRFNFSKNTLKINKNSEVELLRYKGREHLGGALVFGNDGFLYISLGDGLETDPNNAAQNLRVFNGKLLRINVDNPHKSLYTIPKDNPFYENKQGYKTEIYAYGFRNPFRFSIDSLTNQIWLADVGQYDFEEINIVHKGGNYGWRLMEADICFNPQTNCFKAGLSSPIFSYKHGVEGFSITGGFVYRGRLNPQLYGKYIYGDYIRGAIWALSFENKKVIKNELIAHEAGNITDFGIDAEKEIYFCDFSGGRIKKIVPFQSK</sequence>
<dbReference type="Pfam" id="PF07995">
    <property type="entry name" value="GSDH"/>
    <property type="match status" value="1"/>
</dbReference>
<reference evidence="2" key="1">
    <citation type="submission" date="2021-12" db="EMBL/GenBank/DDBJ databases">
        <authorList>
            <person name="Rodrigo-Torres L."/>
            <person name="Arahal R. D."/>
            <person name="Lucena T."/>
        </authorList>
    </citation>
    <scope>NUCLEOTIDE SEQUENCE</scope>
    <source>
        <strain evidence="2">CECT 8858</strain>
    </source>
</reference>
<comment type="caution">
    <text evidence="2">The sequence shown here is derived from an EMBL/GenBank/DDBJ whole genome shotgun (WGS) entry which is preliminary data.</text>
</comment>
<dbReference type="RefSeq" id="WP_238808736.1">
    <property type="nucleotide sequence ID" value="NZ_CAKLPY010000008.1"/>
</dbReference>
<dbReference type="Proteomes" id="UP000837932">
    <property type="component" value="Unassembled WGS sequence"/>
</dbReference>
<dbReference type="Gene3D" id="2.120.10.30">
    <property type="entry name" value="TolB, C-terminal domain"/>
    <property type="match status" value="1"/>
</dbReference>
<dbReference type="PANTHER" id="PTHR19328">
    <property type="entry name" value="HEDGEHOG-INTERACTING PROTEIN"/>
    <property type="match status" value="1"/>
</dbReference>
<evidence type="ECO:0000313" key="2">
    <source>
        <dbReference type="EMBL" id="CAH0997925.1"/>
    </source>
</evidence>
<dbReference type="EMBL" id="CAKLPY010000008">
    <property type="protein sequence ID" value="CAH0997925.1"/>
    <property type="molecule type" value="Genomic_DNA"/>
</dbReference>
<gene>
    <name evidence="2" type="primary">yliI_2</name>
    <name evidence="2" type="ORF">EMA8858_04060</name>
</gene>
<evidence type="ECO:0000313" key="3">
    <source>
        <dbReference type="Proteomes" id="UP000837932"/>
    </source>
</evidence>
<organism evidence="2 3">
    <name type="scientific">Emticicia aquatica</name>
    <dbReference type="NCBI Taxonomy" id="1681835"/>
    <lineage>
        <taxon>Bacteria</taxon>
        <taxon>Pseudomonadati</taxon>
        <taxon>Bacteroidota</taxon>
        <taxon>Cytophagia</taxon>
        <taxon>Cytophagales</taxon>
        <taxon>Leadbetterellaceae</taxon>
        <taxon>Emticicia</taxon>
    </lineage>
</organism>
<dbReference type="InterPro" id="IPR011042">
    <property type="entry name" value="6-blade_b-propeller_TolB-like"/>
</dbReference>
<accession>A0ABN8F3G4</accession>
<keyword evidence="2" id="KW-0560">Oxidoreductase</keyword>
<dbReference type="SUPFAM" id="SSF50952">
    <property type="entry name" value="Soluble quinoprotein glucose dehydrogenase"/>
    <property type="match status" value="1"/>
</dbReference>
<evidence type="ECO:0000259" key="1">
    <source>
        <dbReference type="Pfam" id="PF07995"/>
    </source>
</evidence>
<dbReference type="GO" id="GO:0016491">
    <property type="term" value="F:oxidoreductase activity"/>
    <property type="evidence" value="ECO:0007669"/>
    <property type="project" value="UniProtKB-KW"/>
</dbReference>
<dbReference type="InterPro" id="IPR012938">
    <property type="entry name" value="Glc/Sorbosone_DH"/>
</dbReference>
<feature type="domain" description="Glucose/Sorbosone dehydrogenase" evidence="1">
    <location>
        <begin position="64"/>
        <end position="394"/>
    </location>
</feature>
<proteinExistence type="predicted"/>
<dbReference type="EC" id="1.1.5.-" evidence="2"/>